<accession>A0ABN9WIW2</accession>
<keyword evidence="2" id="KW-1185">Reference proteome</keyword>
<protein>
    <submittedName>
        <fullName evidence="1">Uncharacterized protein</fullName>
    </submittedName>
</protein>
<dbReference type="Proteomes" id="UP001189429">
    <property type="component" value="Unassembled WGS sequence"/>
</dbReference>
<comment type="caution">
    <text evidence="1">The sequence shown here is derived from an EMBL/GenBank/DDBJ whole genome shotgun (WGS) entry which is preliminary data.</text>
</comment>
<evidence type="ECO:0000313" key="1">
    <source>
        <dbReference type="EMBL" id="CAK0884866.1"/>
    </source>
</evidence>
<evidence type="ECO:0000313" key="2">
    <source>
        <dbReference type="Proteomes" id="UP001189429"/>
    </source>
</evidence>
<gene>
    <name evidence="1" type="ORF">PCOR1329_LOCUS66646</name>
</gene>
<proteinExistence type="predicted"/>
<reference evidence="1" key="1">
    <citation type="submission" date="2023-10" db="EMBL/GenBank/DDBJ databases">
        <authorList>
            <person name="Chen Y."/>
            <person name="Shah S."/>
            <person name="Dougan E. K."/>
            <person name="Thang M."/>
            <person name="Chan C."/>
        </authorList>
    </citation>
    <scope>NUCLEOTIDE SEQUENCE [LARGE SCALE GENOMIC DNA]</scope>
</reference>
<name>A0ABN9WIW2_9DINO</name>
<organism evidence="1 2">
    <name type="scientific">Prorocentrum cordatum</name>
    <dbReference type="NCBI Taxonomy" id="2364126"/>
    <lineage>
        <taxon>Eukaryota</taxon>
        <taxon>Sar</taxon>
        <taxon>Alveolata</taxon>
        <taxon>Dinophyceae</taxon>
        <taxon>Prorocentrales</taxon>
        <taxon>Prorocentraceae</taxon>
        <taxon>Prorocentrum</taxon>
    </lineage>
</organism>
<sequence>MGAAASAWCLPTAARKTRGPGTATGACAAERGTGRRSLPLRTFLGEPRVFSPPVMHEVVLVCPGVEIAHGFVRCTVSGRGSLQLRDRMVMSLDCLSQSITVPGHSSETNLHFVLGDPLSLRILLHRLRQRGPLELDTLAKSTIIGQRRRVRNITG</sequence>
<dbReference type="EMBL" id="CAUYUJ010018599">
    <property type="protein sequence ID" value="CAK0884866.1"/>
    <property type="molecule type" value="Genomic_DNA"/>
</dbReference>